<name>A0A1H6E1N1_9ACTN</name>
<evidence type="ECO:0000313" key="2">
    <source>
        <dbReference type="Proteomes" id="UP000236723"/>
    </source>
</evidence>
<dbReference type="RefSeq" id="WP_160147207.1">
    <property type="nucleotide sequence ID" value="NZ_FNVO01000029.1"/>
</dbReference>
<gene>
    <name evidence="1" type="ORF">SAMN04489712_12920</name>
</gene>
<accession>A0A1H6E1N1</accession>
<protein>
    <submittedName>
        <fullName evidence="1">Uncharacterized protein</fullName>
    </submittedName>
</protein>
<dbReference type="AlphaFoldDB" id="A0A1H6E1N1"/>
<sequence length="51" mass="5108">MPVFVVTYRPYEVVRKGDTTFTFVTGGVAAATKAATAVAGGTAPGSSALSQ</sequence>
<reference evidence="2" key="1">
    <citation type="submission" date="2016-10" db="EMBL/GenBank/DDBJ databases">
        <authorList>
            <person name="Varghese N."/>
            <person name="Submissions S."/>
        </authorList>
    </citation>
    <scope>NUCLEOTIDE SEQUENCE [LARGE SCALE GENOMIC DNA]</scope>
    <source>
        <strain evidence="2">DSM 43163</strain>
    </source>
</reference>
<dbReference type="EMBL" id="FNVO01000029">
    <property type="protein sequence ID" value="SEG91447.1"/>
    <property type="molecule type" value="Genomic_DNA"/>
</dbReference>
<dbReference type="Proteomes" id="UP000236723">
    <property type="component" value="Unassembled WGS sequence"/>
</dbReference>
<organism evidence="1 2">
    <name type="scientific">Thermomonospora echinospora</name>
    <dbReference type="NCBI Taxonomy" id="1992"/>
    <lineage>
        <taxon>Bacteria</taxon>
        <taxon>Bacillati</taxon>
        <taxon>Actinomycetota</taxon>
        <taxon>Actinomycetes</taxon>
        <taxon>Streptosporangiales</taxon>
        <taxon>Thermomonosporaceae</taxon>
        <taxon>Thermomonospora</taxon>
    </lineage>
</organism>
<proteinExistence type="predicted"/>
<keyword evidence="2" id="KW-1185">Reference proteome</keyword>
<evidence type="ECO:0000313" key="1">
    <source>
        <dbReference type="EMBL" id="SEG91447.1"/>
    </source>
</evidence>